<accession>A0A8S5L6N2</accession>
<sequence>MFYFCLSKDTLVLLLNISKYISNTSENFRLPSNSHRNEMN</sequence>
<reference evidence="1" key="1">
    <citation type="journal article" date="2021" name="Proc. Natl. Acad. Sci. U.S.A.">
        <title>A Catalog of Tens of Thousands of Viruses from Human Metagenomes Reveals Hidden Associations with Chronic Diseases.</title>
        <authorList>
            <person name="Tisza M.J."/>
            <person name="Buck C.B."/>
        </authorList>
    </citation>
    <scope>NUCLEOTIDE SEQUENCE</scope>
    <source>
        <strain evidence="1">CtA4D8</strain>
    </source>
</reference>
<protein>
    <submittedName>
        <fullName evidence="1">Uncharacterized protein</fullName>
    </submittedName>
</protein>
<organism evidence="1">
    <name type="scientific">Myoviridae sp. ctA4D8</name>
    <dbReference type="NCBI Taxonomy" id="2823535"/>
    <lineage>
        <taxon>Viruses</taxon>
        <taxon>Duplodnaviria</taxon>
        <taxon>Heunggongvirae</taxon>
        <taxon>Uroviricota</taxon>
        <taxon>Caudoviricetes</taxon>
    </lineage>
</organism>
<proteinExistence type="predicted"/>
<name>A0A8S5L6N2_9CAUD</name>
<dbReference type="EMBL" id="BK014643">
    <property type="protein sequence ID" value="DAD65448.1"/>
    <property type="molecule type" value="Genomic_DNA"/>
</dbReference>
<evidence type="ECO:0000313" key="1">
    <source>
        <dbReference type="EMBL" id="DAD65448.1"/>
    </source>
</evidence>